<dbReference type="Proteomes" id="UP000794436">
    <property type="component" value="Unassembled WGS sequence"/>
</dbReference>
<name>A0A8K1CA79_PYTOL</name>
<protein>
    <recommendedName>
        <fullName evidence="4">FAR1 domain-containing protein</fullName>
    </recommendedName>
</protein>
<keyword evidence="3" id="KW-1185">Reference proteome</keyword>
<feature type="region of interest" description="Disordered" evidence="1">
    <location>
        <begin position="254"/>
        <end position="282"/>
    </location>
</feature>
<organism evidence="2 3">
    <name type="scientific">Pythium oligandrum</name>
    <name type="common">Mycoparasitic fungus</name>
    <dbReference type="NCBI Taxonomy" id="41045"/>
    <lineage>
        <taxon>Eukaryota</taxon>
        <taxon>Sar</taxon>
        <taxon>Stramenopiles</taxon>
        <taxon>Oomycota</taxon>
        <taxon>Peronosporomycetes</taxon>
        <taxon>Pythiales</taxon>
        <taxon>Pythiaceae</taxon>
        <taxon>Pythium</taxon>
    </lineage>
</organism>
<comment type="caution">
    <text evidence="2">The sequence shown here is derived from an EMBL/GenBank/DDBJ whole genome shotgun (WGS) entry which is preliminary data.</text>
</comment>
<evidence type="ECO:0008006" key="4">
    <source>
        <dbReference type="Google" id="ProtNLM"/>
    </source>
</evidence>
<dbReference type="EMBL" id="SPLM01000109">
    <property type="protein sequence ID" value="TMW59329.1"/>
    <property type="molecule type" value="Genomic_DNA"/>
</dbReference>
<reference evidence="2" key="1">
    <citation type="submission" date="2019-03" db="EMBL/GenBank/DDBJ databases">
        <title>Long read genome sequence of the mycoparasitic Pythium oligandrum ATCC 38472 isolated from sugarbeet rhizosphere.</title>
        <authorList>
            <person name="Gaulin E."/>
        </authorList>
    </citation>
    <scope>NUCLEOTIDE SEQUENCE</scope>
    <source>
        <strain evidence="2">ATCC 38472_TT</strain>
    </source>
</reference>
<dbReference type="AlphaFoldDB" id="A0A8K1CA79"/>
<evidence type="ECO:0000313" key="2">
    <source>
        <dbReference type="EMBL" id="TMW59329.1"/>
    </source>
</evidence>
<dbReference type="InterPro" id="IPR052579">
    <property type="entry name" value="Zinc_finger_SWIM"/>
</dbReference>
<evidence type="ECO:0000256" key="1">
    <source>
        <dbReference type="SAM" id="MobiDB-lite"/>
    </source>
</evidence>
<sequence>MASGSEATAFRADAAALAASGVSYGVVGEEAAYGGDVGAQHREEARDMVDGDDPDETQEPLVRAPQMERIIFSSWEEFDHFLAEHCKRTYQHFVVGTSTPVETRNKRIGESYTKRGVRVDPYKLIPAYLKTYSKTLKCTHGGKPRSRSKGLRPNQKTRAMNCPAKVNALVRKLGDEWRVVVSTQIMEHSHPIGPEEYARLPSNRRIDDPVILKTLRFMLKNNTSRRSMLEYLHEVTDKPVKMKDVHNLVQRLMKEQGDGAPLKDGNNPSLGESYGENEGTSS</sequence>
<dbReference type="PANTHER" id="PTHR31569:SF4">
    <property type="entry name" value="SWIM-TYPE DOMAIN-CONTAINING PROTEIN"/>
    <property type="match status" value="1"/>
</dbReference>
<accession>A0A8K1CA79</accession>
<evidence type="ECO:0000313" key="3">
    <source>
        <dbReference type="Proteomes" id="UP000794436"/>
    </source>
</evidence>
<dbReference type="OrthoDB" id="122237at2759"/>
<proteinExistence type="predicted"/>
<dbReference type="PANTHER" id="PTHR31569">
    <property type="entry name" value="SWIM-TYPE DOMAIN-CONTAINING PROTEIN"/>
    <property type="match status" value="1"/>
</dbReference>
<gene>
    <name evidence="2" type="ORF">Poli38472_004398</name>
</gene>